<sequence length="121" mass="14078">QFKNIDGKIYVQEIYDDAYKWLIDLENGIIMRNSIIITPNGEYIFLKKGKRVYLFEAMGRIVVPLVKVGEKILSGRRIAAIFTGKREVRYLRSDSAGKIVYIAQIEIKPQRYLIVLIPRED</sequence>
<evidence type="ECO:0000313" key="1">
    <source>
        <dbReference type="EMBL" id="RLE50975.1"/>
    </source>
</evidence>
<name>A0A497EUP1_9CREN</name>
<evidence type="ECO:0008006" key="3">
    <source>
        <dbReference type="Google" id="ProtNLM"/>
    </source>
</evidence>
<dbReference type="AlphaFoldDB" id="A0A497EUP1"/>
<dbReference type="EMBL" id="QMQY01000031">
    <property type="protein sequence ID" value="RLE50975.1"/>
    <property type="molecule type" value="Genomic_DNA"/>
</dbReference>
<proteinExistence type="predicted"/>
<evidence type="ECO:0000313" key="2">
    <source>
        <dbReference type="Proteomes" id="UP000281962"/>
    </source>
</evidence>
<comment type="caution">
    <text evidence="1">The sequence shown here is derived from an EMBL/GenBank/DDBJ whole genome shotgun (WGS) entry which is preliminary data.</text>
</comment>
<dbReference type="Proteomes" id="UP000281962">
    <property type="component" value="Unassembled WGS sequence"/>
</dbReference>
<dbReference type="Pfam" id="PF09891">
    <property type="entry name" value="DUF2118"/>
    <property type="match status" value="1"/>
</dbReference>
<protein>
    <recommendedName>
        <fullName evidence="3">DUF2118 domain-containing protein</fullName>
    </recommendedName>
</protein>
<dbReference type="InterPro" id="IPR019217">
    <property type="entry name" value="DUF2118"/>
</dbReference>
<gene>
    <name evidence="1" type="ORF">DRJ21_01050</name>
</gene>
<organism evidence="1 2">
    <name type="scientific">Thermoproteota archaeon</name>
    <dbReference type="NCBI Taxonomy" id="2056631"/>
    <lineage>
        <taxon>Archaea</taxon>
        <taxon>Thermoproteota</taxon>
    </lineage>
</organism>
<reference evidence="1 2" key="1">
    <citation type="submission" date="2018-06" db="EMBL/GenBank/DDBJ databases">
        <title>Extensive metabolic versatility and redundancy in microbially diverse, dynamic hydrothermal sediments.</title>
        <authorList>
            <person name="Dombrowski N."/>
            <person name="Teske A."/>
            <person name="Baker B.J."/>
        </authorList>
    </citation>
    <scope>NUCLEOTIDE SEQUENCE [LARGE SCALE GENOMIC DNA]</scope>
    <source>
        <strain evidence="1">B30_G17</strain>
    </source>
</reference>
<dbReference type="Gene3D" id="2.40.50.100">
    <property type="match status" value="1"/>
</dbReference>
<feature type="non-terminal residue" evidence="1">
    <location>
        <position position="1"/>
    </location>
</feature>
<accession>A0A497EUP1</accession>